<reference evidence="2" key="2">
    <citation type="submission" date="2010-03" db="EMBL/GenBank/DDBJ databases">
        <title>The genome sequence of Coccidioides posadasii strain Silveira.</title>
        <authorList>
            <consortium name="The Broad Institute Genome Sequencing Center for Infectious Disease"/>
            <person name="Neafsey D."/>
            <person name="Orbach M."/>
            <person name="Henn M.R."/>
            <person name="Cole G.T."/>
            <person name="Galgiani J."/>
            <person name="Gardner M.J."/>
            <person name="Kirkland T.N."/>
            <person name="Taylor J.W."/>
            <person name="Young S.K."/>
            <person name="Zeng Q."/>
            <person name="Koehrsen M."/>
            <person name="Alvarado L."/>
            <person name="Berlin A."/>
            <person name="Borenstein D."/>
            <person name="Chapman S.B."/>
            <person name="Chen Z."/>
            <person name="Engels R."/>
            <person name="Freedman E."/>
            <person name="Gellesch M."/>
            <person name="Goldberg J."/>
            <person name="Griggs A."/>
            <person name="Gujja S."/>
            <person name="Heilman E."/>
            <person name="Heiman D."/>
            <person name="Howarth C."/>
            <person name="Jen D."/>
            <person name="Larson L."/>
            <person name="Mehta T."/>
            <person name="Neiman D."/>
            <person name="Park D."/>
            <person name="Pearson M."/>
            <person name="Richards J."/>
            <person name="Roberts A."/>
            <person name="Saif S."/>
            <person name="Shea T."/>
            <person name="Shenoy N."/>
            <person name="Sisk P."/>
            <person name="Stolte C."/>
            <person name="Sykes S."/>
            <person name="Walk T."/>
            <person name="White J."/>
            <person name="Yandava C."/>
            <person name="Haas B."/>
            <person name="Nusbaum C."/>
            <person name="Birren B."/>
        </authorList>
    </citation>
    <scope>NUCLEOTIDE SEQUENCE [LARGE SCALE GENOMIC DNA]</scope>
    <source>
        <strain evidence="2">RMSCC 757 / Silveira</strain>
    </source>
</reference>
<dbReference type="HOGENOM" id="CLU_1586322_0_0_1"/>
<dbReference type="AlphaFoldDB" id="E9CRA2"/>
<proteinExistence type="predicted"/>
<evidence type="ECO:0000313" key="2">
    <source>
        <dbReference type="Proteomes" id="UP000002497"/>
    </source>
</evidence>
<name>E9CRA2_COCPS</name>
<gene>
    <name evidence="1" type="ORF">CPSG_01133</name>
</gene>
<protein>
    <submittedName>
        <fullName evidence="1">Predicted protein</fullName>
    </submittedName>
</protein>
<evidence type="ECO:0000313" key="1">
    <source>
        <dbReference type="EMBL" id="EFW23233.1"/>
    </source>
</evidence>
<organism evidence="2">
    <name type="scientific">Coccidioides posadasii (strain RMSCC 757 / Silveira)</name>
    <name type="common">Valley fever fungus</name>
    <dbReference type="NCBI Taxonomy" id="443226"/>
    <lineage>
        <taxon>Eukaryota</taxon>
        <taxon>Fungi</taxon>
        <taxon>Dikarya</taxon>
        <taxon>Ascomycota</taxon>
        <taxon>Pezizomycotina</taxon>
        <taxon>Eurotiomycetes</taxon>
        <taxon>Eurotiomycetidae</taxon>
        <taxon>Onygenales</taxon>
        <taxon>Onygenaceae</taxon>
        <taxon>Coccidioides</taxon>
    </lineage>
</organism>
<keyword evidence="2" id="KW-1185">Reference proteome</keyword>
<dbReference type="VEuPathDB" id="FungiDB:CPSG_01133"/>
<dbReference type="EMBL" id="GL636486">
    <property type="protein sequence ID" value="EFW23233.1"/>
    <property type="molecule type" value="Genomic_DNA"/>
</dbReference>
<accession>E9CRA2</accession>
<reference evidence="2" key="1">
    <citation type="journal article" date="2010" name="Genome Res.">
        <title>Population genomic sequencing of Coccidioides fungi reveals recent hybridization and transposon control.</title>
        <authorList>
            <person name="Neafsey D.E."/>
            <person name="Barker B.M."/>
            <person name="Sharpton T.J."/>
            <person name="Stajich J.E."/>
            <person name="Park D.J."/>
            <person name="Whiston E."/>
            <person name="Hung C.-Y."/>
            <person name="McMahan C."/>
            <person name="White J."/>
            <person name="Sykes S."/>
            <person name="Heiman D."/>
            <person name="Young S."/>
            <person name="Zeng Q."/>
            <person name="Abouelleil A."/>
            <person name="Aftuck L."/>
            <person name="Bessette D."/>
            <person name="Brown A."/>
            <person name="FitzGerald M."/>
            <person name="Lui A."/>
            <person name="Macdonald J.P."/>
            <person name="Priest M."/>
            <person name="Orbach M.J."/>
            <person name="Galgiani J.N."/>
            <person name="Kirkland T.N."/>
            <person name="Cole G.T."/>
            <person name="Birren B.W."/>
            <person name="Henn M.R."/>
            <person name="Taylor J.W."/>
            <person name="Rounsley S.D."/>
        </authorList>
    </citation>
    <scope>NUCLEOTIDE SEQUENCE [LARGE SCALE GENOMIC DNA]</scope>
    <source>
        <strain evidence="2">RMSCC 757 / Silveira</strain>
    </source>
</reference>
<dbReference type="Proteomes" id="UP000002497">
    <property type="component" value="Unassembled WGS sequence"/>
</dbReference>
<sequence length="168" mass="18428">MKRGLCGYVDEEPLMFDYDEPPPGSAAGWMDGSRPVSKKKGMKRGRLQRRAALSAADGLGDPWMVGRLLEEDVSRVYSISCSSLAVENEGRPRLREESFLPASPVLGLYTYLAPPLKPGSPPECGAGAIAVRAKNLPERCISLRVYLIKCPMNARMSLFDAQFPEARP</sequence>